<feature type="domain" description="Acyl-CoA dehydrogenase/oxidase N-terminal" evidence="9">
    <location>
        <begin position="6"/>
        <end position="117"/>
    </location>
</feature>
<evidence type="ECO:0000259" key="9">
    <source>
        <dbReference type="Pfam" id="PF02771"/>
    </source>
</evidence>
<dbReference type="Gene3D" id="1.10.540.10">
    <property type="entry name" value="Acyl-CoA dehydrogenase/oxidase, N-terminal domain"/>
    <property type="match status" value="1"/>
</dbReference>
<sequence length="388" mass="41874">MPQANDHQRELREAILAIGPALGAEHIARDHTGTFSEDGWKRLAEAGLFGLPFGEDFGGLGQDLLTTMHVLEALGESCRDGGLSFSASTHIVSAGVPLQRFGRAELKSRYLPGICAGTAIGAHAITEPEGGSDIMRMRTTAVADGDTFVLNGTKAFVSNGPIADLIVVYARTGKPENPAGITAFLVERETPGVTTGQPIEKMGLRTSPLCEVFLDDVRVPKANVIGSVGAGFLVLDHVMKWEILCGFTINLGEMQQRLERCVEYARTRTQFGAHIGSYQSTANRIVEMKIDVETSRKWLYDTAEKLSSNQNIATDLAITKLVTSEANVRSALSAIQIFGGYGYTAEYGLEKELRNAVAGTIYSGTTEIQKQRISTLMGLHRAATPKRV</sequence>
<evidence type="ECO:0000256" key="6">
    <source>
        <dbReference type="RuleBase" id="RU362125"/>
    </source>
</evidence>
<dbReference type="InterPro" id="IPR013786">
    <property type="entry name" value="AcylCoA_DH/ox_N"/>
</dbReference>
<dbReference type="Pfam" id="PF02771">
    <property type="entry name" value="Acyl-CoA_dh_N"/>
    <property type="match status" value="1"/>
</dbReference>
<organism evidence="10">
    <name type="scientific">Streptomyces sp. NBC_00003</name>
    <dbReference type="NCBI Taxonomy" id="2903608"/>
    <lineage>
        <taxon>Bacteria</taxon>
        <taxon>Bacillati</taxon>
        <taxon>Actinomycetota</taxon>
        <taxon>Actinomycetes</taxon>
        <taxon>Kitasatosporales</taxon>
        <taxon>Streptomycetaceae</taxon>
        <taxon>Streptomyces</taxon>
    </lineage>
</organism>
<reference evidence="10" key="1">
    <citation type="submission" date="2022-10" db="EMBL/GenBank/DDBJ databases">
        <title>The complete genomes of actinobacterial strains from the NBC collection.</title>
        <authorList>
            <person name="Joergensen T.S."/>
            <person name="Alvarez Arevalo M."/>
            <person name="Sterndorff E.B."/>
            <person name="Faurdal D."/>
            <person name="Vuksanovic O."/>
            <person name="Mourched A.-S."/>
            <person name="Charusanti P."/>
            <person name="Shaw S."/>
            <person name="Blin K."/>
            <person name="Weber T."/>
        </authorList>
    </citation>
    <scope>NUCLEOTIDE SEQUENCE</scope>
    <source>
        <strain evidence="10">NBC_00003</strain>
    </source>
</reference>
<dbReference type="GO" id="GO:0003995">
    <property type="term" value="F:acyl-CoA dehydrogenase activity"/>
    <property type="evidence" value="ECO:0007669"/>
    <property type="project" value="InterPro"/>
</dbReference>
<dbReference type="Pfam" id="PF00441">
    <property type="entry name" value="Acyl-CoA_dh_1"/>
    <property type="match status" value="1"/>
</dbReference>
<dbReference type="PANTHER" id="PTHR43884">
    <property type="entry name" value="ACYL-COA DEHYDROGENASE"/>
    <property type="match status" value="1"/>
</dbReference>
<dbReference type="InterPro" id="IPR036250">
    <property type="entry name" value="AcylCo_DH-like_C"/>
</dbReference>
<evidence type="ECO:0000256" key="3">
    <source>
        <dbReference type="ARBA" id="ARBA00022630"/>
    </source>
</evidence>
<feature type="domain" description="Acyl-CoA dehydrogenase/oxidase C-terminal" evidence="7">
    <location>
        <begin position="229"/>
        <end position="374"/>
    </location>
</feature>
<dbReference type="SUPFAM" id="SSF56645">
    <property type="entry name" value="Acyl-CoA dehydrogenase NM domain-like"/>
    <property type="match status" value="1"/>
</dbReference>
<keyword evidence="4 6" id="KW-0274">FAD</keyword>
<dbReference type="PROSITE" id="PS00073">
    <property type="entry name" value="ACYL_COA_DH_2"/>
    <property type="match status" value="1"/>
</dbReference>
<dbReference type="InterPro" id="IPR009075">
    <property type="entry name" value="AcylCo_DH/oxidase_C"/>
</dbReference>
<gene>
    <name evidence="10" type="ORF">OG549_39480</name>
</gene>
<protein>
    <submittedName>
        <fullName evidence="10">Acyl-CoA dehydrogenase family protein</fullName>
    </submittedName>
</protein>
<evidence type="ECO:0000259" key="8">
    <source>
        <dbReference type="Pfam" id="PF02770"/>
    </source>
</evidence>
<comment type="cofactor">
    <cofactor evidence="1 6">
        <name>FAD</name>
        <dbReference type="ChEBI" id="CHEBI:57692"/>
    </cofactor>
</comment>
<dbReference type="InterPro" id="IPR006089">
    <property type="entry name" value="Acyl-CoA_DH_CS"/>
</dbReference>
<dbReference type="Gene3D" id="2.40.110.10">
    <property type="entry name" value="Butyryl-CoA Dehydrogenase, subunit A, domain 2"/>
    <property type="match status" value="1"/>
</dbReference>
<evidence type="ECO:0000256" key="5">
    <source>
        <dbReference type="ARBA" id="ARBA00023002"/>
    </source>
</evidence>
<accession>A0AAU2VFF3</accession>
<dbReference type="InterPro" id="IPR046373">
    <property type="entry name" value="Acyl-CoA_Oxase/DH_mid-dom_sf"/>
</dbReference>
<evidence type="ECO:0000256" key="4">
    <source>
        <dbReference type="ARBA" id="ARBA00022827"/>
    </source>
</evidence>
<evidence type="ECO:0000256" key="2">
    <source>
        <dbReference type="ARBA" id="ARBA00009347"/>
    </source>
</evidence>
<feature type="domain" description="Acyl-CoA oxidase/dehydrogenase middle" evidence="8">
    <location>
        <begin position="122"/>
        <end position="217"/>
    </location>
</feature>
<dbReference type="InterPro" id="IPR006091">
    <property type="entry name" value="Acyl-CoA_Oxase/DH_mid-dom"/>
</dbReference>
<comment type="similarity">
    <text evidence="2 6">Belongs to the acyl-CoA dehydrogenase family.</text>
</comment>
<dbReference type="PANTHER" id="PTHR43884:SF12">
    <property type="entry name" value="ISOVALERYL-COA DEHYDROGENASE, MITOCHONDRIAL-RELATED"/>
    <property type="match status" value="1"/>
</dbReference>
<proteinExistence type="inferred from homology"/>
<evidence type="ECO:0000259" key="7">
    <source>
        <dbReference type="Pfam" id="PF00441"/>
    </source>
</evidence>
<dbReference type="FunFam" id="2.40.110.10:FF:000001">
    <property type="entry name" value="Acyl-CoA dehydrogenase, mitochondrial"/>
    <property type="match status" value="1"/>
</dbReference>
<dbReference type="GO" id="GO:0050660">
    <property type="term" value="F:flavin adenine dinucleotide binding"/>
    <property type="evidence" value="ECO:0007669"/>
    <property type="project" value="InterPro"/>
</dbReference>
<dbReference type="InterPro" id="IPR009100">
    <property type="entry name" value="AcylCoA_DH/oxidase_NM_dom_sf"/>
</dbReference>
<dbReference type="SUPFAM" id="SSF47203">
    <property type="entry name" value="Acyl-CoA dehydrogenase C-terminal domain-like"/>
    <property type="match status" value="1"/>
</dbReference>
<dbReference type="AlphaFoldDB" id="A0AAU2VFF3"/>
<dbReference type="Gene3D" id="1.20.140.10">
    <property type="entry name" value="Butyryl-CoA Dehydrogenase, subunit A, domain 3"/>
    <property type="match status" value="1"/>
</dbReference>
<dbReference type="InterPro" id="IPR037069">
    <property type="entry name" value="AcylCoA_DH/ox_N_sf"/>
</dbReference>
<dbReference type="Pfam" id="PF02770">
    <property type="entry name" value="Acyl-CoA_dh_M"/>
    <property type="match status" value="1"/>
</dbReference>
<dbReference type="EMBL" id="CP108318">
    <property type="protein sequence ID" value="WTW66217.1"/>
    <property type="molecule type" value="Genomic_DNA"/>
</dbReference>
<evidence type="ECO:0000256" key="1">
    <source>
        <dbReference type="ARBA" id="ARBA00001974"/>
    </source>
</evidence>
<name>A0AAU2VFF3_9ACTN</name>
<evidence type="ECO:0000313" key="10">
    <source>
        <dbReference type="EMBL" id="WTW66217.1"/>
    </source>
</evidence>
<keyword evidence="3 6" id="KW-0285">Flavoprotein</keyword>
<keyword evidence="5 6" id="KW-0560">Oxidoreductase</keyword>